<evidence type="ECO:0000313" key="3">
    <source>
        <dbReference type="EMBL" id="TKX33950.1"/>
    </source>
</evidence>
<dbReference type="PANTHER" id="PTHR31605">
    <property type="entry name" value="GLYCEROL-3-PHOSPHATE O-ACYLTRANSFERASE 1"/>
    <property type="match status" value="1"/>
</dbReference>
<feature type="transmembrane region" description="Helical" evidence="1">
    <location>
        <begin position="271"/>
        <end position="293"/>
    </location>
</feature>
<proteinExistence type="predicted"/>
<dbReference type="InterPro" id="IPR052744">
    <property type="entry name" value="GPAT/DAPAT"/>
</dbReference>
<dbReference type="InterPro" id="IPR002123">
    <property type="entry name" value="Plipid/glycerol_acylTrfase"/>
</dbReference>
<dbReference type="Pfam" id="PF01553">
    <property type="entry name" value="Acyltransferase"/>
    <property type="match status" value="1"/>
</dbReference>
<keyword evidence="1" id="KW-0472">Membrane</keyword>
<evidence type="ECO:0000259" key="2">
    <source>
        <dbReference type="SMART" id="SM00563"/>
    </source>
</evidence>
<sequence length="389" mass="44828">MQKIKQGISKFFISLLIFAYFRKVIFLDLSKNDPLGQMAVLSHRNGAIDGFLYAFIFPQIQFLLAKNLRRSFLGKIFFHGIEITRKKDREKALKQGLKIKENDNFSTLKQCLNLMQNGNTLGIFPEGTSALNPKHLKFDNGASKIAHLMLKKDTLEMTPLSIFYDDPAKMGSKVFIVKGKNLKWDCIQDKENLHTQISTALESILIEFKDEKEQEICQNLAVFASLYRDDLYLKILKNSKILELQEKLKSYENKSHKAFLYKNCAIFPKSFWLSLWVFLITVIIVAPTFLLNLPTLIGSFIAAKFSKEKHTISLYKILSGVSIFTIFYVILALFSPFLAFLCMGLSLWGFHLYGAFKKHGISLLNAIFFKQLKQDYDDLQEKINECFKE</sequence>
<evidence type="ECO:0000256" key="1">
    <source>
        <dbReference type="SAM" id="Phobius"/>
    </source>
</evidence>
<comment type="caution">
    <text evidence="3">The sequence shown here is derived from an EMBL/GenBank/DDBJ whole genome shotgun (WGS) entry which is preliminary data.</text>
</comment>
<feature type="domain" description="Phospholipid/glycerol acyltransferase" evidence="2">
    <location>
        <begin position="37"/>
        <end position="165"/>
    </location>
</feature>
<protein>
    <recommendedName>
        <fullName evidence="2">Phospholipid/glycerol acyltransferase domain-containing protein</fullName>
    </recommendedName>
</protein>
<evidence type="ECO:0000313" key="4">
    <source>
        <dbReference type="Proteomes" id="UP000309584"/>
    </source>
</evidence>
<name>A0ABY2TKZ1_9BACT</name>
<gene>
    <name evidence="3" type="ORF">CQA75_04425</name>
</gene>
<reference evidence="3 4" key="1">
    <citation type="submission" date="2018-05" db="EMBL/GenBank/DDBJ databases">
        <title>Novel Campyloabacter and Helicobacter Species and Strains.</title>
        <authorList>
            <person name="Mannion A.J."/>
            <person name="Shen Z."/>
            <person name="Fox J.G."/>
        </authorList>
    </citation>
    <scope>NUCLEOTIDE SEQUENCE [LARGE SCALE GENOMIC DNA]</scope>
    <source>
        <strain evidence="4">MIT10-5678</strain>
    </source>
</reference>
<dbReference type="SUPFAM" id="SSF69593">
    <property type="entry name" value="Glycerol-3-phosphate (1)-acyltransferase"/>
    <property type="match status" value="1"/>
</dbReference>
<keyword evidence="1" id="KW-0812">Transmembrane</keyword>
<dbReference type="EMBL" id="NXLY01000007">
    <property type="protein sequence ID" value="TKX33950.1"/>
    <property type="molecule type" value="Genomic_DNA"/>
</dbReference>
<feature type="transmembrane region" description="Helical" evidence="1">
    <location>
        <begin position="337"/>
        <end position="356"/>
    </location>
</feature>
<dbReference type="RefSeq" id="WP_137623839.1">
    <property type="nucleotide sequence ID" value="NZ_NXLY01000007.1"/>
</dbReference>
<keyword evidence="4" id="KW-1185">Reference proteome</keyword>
<organism evidence="3 4">
    <name type="scientific">Campylobacter taeniopygiae</name>
    <dbReference type="NCBI Taxonomy" id="2510188"/>
    <lineage>
        <taxon>Bacteria</taxon>
        <taxon>Pseudomonadati</taxon>
        <taxon>Campylobacterota</taxon>
        <taxon>Epsilonproteobacteria</taxon>
        <taxon>Campylobacterales</taxon>
        <taxon>Campylobacteraceae</taxon>
        <taxon>Campylobacter</taxon>
    </lineage>
</organism>
<dbReference type="Proteomes" id="UP000309584">
    <property type="component" value="Unassembled WGS sequence"/>
</dbReference>
<accession>A0ABY2TKZ1</accession>
<dbReference type="SMART" id="SM00563">
    <property type="entry name" value="PlsC"/>
    <property type="match status" value="1"/>
</dbReference>
<keyword evidence="1" id="KW-1133">Transmembrane helix</keyword>
<dbReference type="PANTHER" id="PTHR31605:SF0">
    <property type="entry name" value="GLYCEROL-3-PHOSPHATE O-ACYLTRANSFERASE 1"/>
    <property type="match status" value="1"/>
</dbReference>